<evidence type="ECO:0000313" key="2">
    <source>
        <dbReference type="Proteomes" id="UP001152607"/>
    </source>
</evidence>
<accession>A0A9W4UJC0</accession>
<organism evidence="1 2">
    <name type="scientific">Periconia digitata</name>
    <dbReference type="NCBI Taxonomy" id="1303443"/>
    <lineage>
        <taxon>Eukaryota</taxon>
        <taxon>Fungi</taxon>
        <taxon>Dikarya</taxon>
        <taxon>Ascomycota</taxon>
        <taxon>Pezizomycotina</taxon>
        <taxon>Dothideomycetes</taxon>
        <taxon>Pleosporomycetidae</taxon>
        <taxon>Pleosporales</taxon>
        <taxon>Massarineae</taxon>
        <taxon>Periconiaceae</taxon>
        <taxon>Periconia</taxon>
    </lineage>
</organism>
<protein>
    <submittedName>
        <fullName evidence="1">Uncharacterized protein</fullName>
    </submittedName>
</protein>
<name>A0A9W4UJC0_9PLEO</name>
<keyword evidence="2" id="KW-1185">Reference proteome</keyword>
<dbReference type="AlphaFoldDB" id="A0A9W4UJC0"/>
<evidence type="ECO:0000313" key="1">
    <source>
        <dbReference type="EMBL" id="CAI6336072.1"/>
    </source>
</evidence>
<reference evidence="1" key="1">
    <citation type="submission" date="2023-01" db="EMBL/GenBank/DDBJ databases">
        <authorList>
            <person name="Van Ghelder C."/>
            <person name="Rancurel C."/>
        </authorList>
    </citation>
    <scope>NUCLEOTIDE SEQUENCE</scope>
    <source>
        <strain evidence="1">CNCM I-4278</strain>
    </source>
</reference>
<sequence>MLSNGLDRGPIGASAELLFCDDRPSACLPACACHSADRFARFLPSQTPVSSTTTTTTSSSSSFTTNTYLSQSLIHSFIDWPAFFLLVC</sequence>
<dbReference type="EMBL" id="CAOQHR010000006">
    <property type="protein sequence ID" value="CAI6336072.1"/>
    <property type="molecule type" value="Genomic_DNA"/>
</dbReference>
<proteinExistence type="predicted"/>
<gene>
    <name evidence="1" type="ORF">PDIGIT_LOCUS9162</name>
</gene>
<dbReference type="Proteomes" id="UP001152607">
    <property type="component" value="Unassembled WGS sequence"/>
</dbReference>
<comment type="caution">
    <text evidence="1">The sequence shown here is derived from an EMBL/GenBank/DDBJ whole genome shotgun (WGS) entry which is preliminary data.</text>
</comment>